<gene>
    <name evidence="2" type="ORF">M2A_1086</name>
</gene>
<organism evidence="2 3">
    <name type="scientific">Tepidicaulis marinus</name>
    <dbReference type="NCBI Taxonomy" id="1333998"/>
    <lineage>
        <taxon>Bacteria</taxon>
        <taxon>Pseudomonadati</taxon>
        <taxon>Pseudomonadota</taxon>
        <taxon>Alphaproteobacteria</taxon>
        <taxon>Hyphomicrobiales</taxon>
        <taxon>Parvibaculaceae</taxon>
        <taxon>Tepidicaulis</taxon>
    </lineage>
</organism>
<sequence length="126" mass="13601">MSDTSQTPDPSSGPAAGPVEDADGVKLVYILNFLAFVIGISAIAGVIVAYLKRGEAGAVSATHYTFQIRTFWIGLLIALVGGLTSVILIGWLVLLFLIVWLLVRNIKGFMAISDNRPIAEPETWLW</sequence>
<keyword evidence="1" id="KW-0472">Membrane</keyword>
<dbReference type="AlphaFoldDB" id="A0A081B969"/>
<evidence type="ECO:0000256" key="1">
    <source>
        <dbReference type="SAM" id="Phobius"/>
    </source>
</evidence>
<keyword evidence="1" id="KW-0812">Transmembrane</keyword>
<name>A0A081B969_9HYPH</name>
<dbReference type="STRING" id="1333998.M2A_1086"/>
<reference evidence="2 3" key="1">
    <citation type="submission" date="2014-07" db="EMBL/GenBank/DDBJ databases">
        <title>Tepidicaulis marinum gen. nov., sp. nov., a novel marine bacterium denitrifying nitrate to nitrous oxide strictly under microaerobic conditions.</title>
        <authorList>
            <person name="Takeuchi M."/>
            <person name="Yamagishi T."/>
            <person name="Kamagata Y."/>
            <person name="Oshima K."/>
            <person name="Hattori M."/>
            <person name="Katayama T."/>
            <person name="Hanada S."/>
            <person name="Tamaki H."/>
            <person name="Marumo K."/>
            <person name="Maeda H."/>
            <person name="Nedachi M."/>
            <person name="Iwasaki W."/>
            <person name="Suwa Y."/>
            <person name="Sakata S."/>
        </authorList>
    </citation>
    <scope>NUCLEOTIDE SEQUENCE [LARGE SCALE GENOMIC DNA]</scope>
    <source>
        <strain evidence="2 3">MA2</strain>
    </source>
</reference>
<feature type="transmembrane region" description="Helical" evidence="1">
    <location>
        <begin position="71"/>
        <end position="103"/>
    </location>
</feature>
<dbReference type="RefSeq" id="WP_045444091.1">
    <property type="nucleotide sequence ID" value="NZ_BBIO01000004.1"/>
</dbReference>
<dbReference type="eggNOG" id="COG3671">
    <property type="taxonomic scope" value="Bacteria"/>
</dbReference>
<proteinExistence type="predicted"/>
<feature type="transmembrane region" description="Helical" evidence="1">
    <location>
        <begin position="27"/>
        <end position="51"/>
    </location>
</feature>
<dbReference type="Proteomes" id="UP000028702">
    <property type="component" value="Unassembled WGS sequence"/>
</dbReference>
<protein>
    <submittedName>
        <fullName evidence="2">Conserved protein</fullName>
    </submittedName>
</protein>
<evidence type="ECO:0000313" key="3">
    <source>
        <dbReference type="Proteomes" id="UP000028702"/>
    </source>
</evidence>
<keyword evidence="1" id="KW-1133">Transmembrane helix</keyword>
<evidence type="ECO:0000313" key="2">
    <source>
        <dbReference type="EMBL" id="GAK44587.1"/>
    </source>
</evidence>
<accession>A0A081B969</accession>
<dbReference type="EMBL" id="BBIO01000004">
    <property type="protein sequence ID" value="GAK44587.1"/>
    <property type="molecule type" value="Genomic_DNA"/>
</dbReference>
<keyword evidence="3" id="KW-1185">Reference proteome</keyword>
<comment type="caution">
    <text evidence="2">The sequence shown here is derived from an EMBL/GenBank/DDBJ whole genome shotgun (WGS) entry which is preliminary data.</text>
</comment>